<gene>
    <name evidence="4" type="ordered locus">Bcav_0084</name>
</gene>
<dbReference type="GO" id="GO:0006285">
    <property type="term" value="P:base-excision repair, AP site formation"/>
    <property type="evidence" value="ECO:0007669"/>
    <property type="project" value="TreeGrafter"/>
</dbReference>
<feature type="region of interest" description="Disordered" evidence="3">
    <location>
        <begin position="1"/>
        <end position="37"/>
    </location>
</feature>
<organism evidence="4 5">
    <name type="scientific">Beutenbergia cavernae (strain ATCC BAA-8 / DSM 12333 / CCUG 43141 / JCM 11478 / NBRC 16432 / NCIMB 13614 / HKI 0122)</name>
    <dbReference type="NCBI Taxonomy" id="471853"/>
    <lineage>
        <taxon>Bacteria</taxon>
        <taxon>Bacillati</taxon>
        <taxon>Actinomycetota</taxon>
        <taxon>Actinomycetes</taxon>
        <taxon>Micrococcales</taxon>
        <taxon>Beutenbergiaceae</taxon>
        <taxon>Beutenbergia</taxon>
    </lineage>
</organism>
<dbReference type="PANTHER" id="PTHR43003">
    <property type="entry name" value="DNA-3-METHYLADENINE GLYCOSYLASE"/>
    <property type="match status" value="1"/>
</dbReference>
<keyword evidence="2" id="KW-0234">DNA repair</keyword>
<name>C5BUX5_BEUC1</name>
<dbReference type="InterPro" id="IPR051912">
    <property type="entry name" value="Alkylbase_DNA_Glycosylase/TA"/>
</dbReference>
<dbReference type="STRING" id="471853.Bcav_0084"/>
<dbReference type="RefSeq" id="WP_012725129.1">
    <property type="nucleotide sequence ID" value="NC_012669.1"/>
</dbReference>
<dbReference type="InterPro" id="IPR011257">
    <property type="entry name" value="DNA_glycosylase"/>
</dbReference>
<accession>C5BUX5</accession>
<keyword evidence="5" id="KW-1185">Reference proteome</keyword>
<dbReference type="GO" id="GO:0006307">
    <property type="term" value="P:DNA alkylation repair"/>
    <property type="evidence" value="ECO:0007669"/>
    <property type="project" value="TreeGrafter"/>
</dbReference>
<dbReference type="AlphaFoldDB" id="C5BUX5"/>
<dbReference type="GO" id="GO:0005737">
    <property type="term" value="C:cytoplasm"/>
    <property type="evidence" value="ECO:0007669"/>
    <property type="project" value="TreeGrafter"/>
</dbReference>
<dbReference type="SUPFAM" id="SSF48150">
    <property type="entry name" value="DNA-glycosylase"/>
    <property type="match status" value="1"/>
</dbReference>
<reference evidence="4 5" key="1">
    <citation type="journal article" date="2009" name="Stand. Genomic Sci.">
        <title>Complete genome sequence of Beutenbergia cavernae type strain (HKI 0122).</title>
        <authorList>
            <person name="Land M."/>
            <person name="Pukall R."/>
            <person name="Abt B."/>
            <person name="Goker M."/>
            <person name="Rohde M."/>
            <person name="Glavina Del Rio T."/>
            <person name="Tice H."/>
            <person name="Copeland A."/>
            <person name="Cheng J.F."/>
            <person name="Lucas S."/>
            <person name="Chen F."/>
            <person name="Nolan M."/>
            <person name="Bruce D."/>
            <person name="Goodwin L."/>
            <person name="Pitluck S."/>
            <person name="Ivanova N."/>
            <person name="Mavromatis K."/>
            <person name="Ovchinnikova G."/>
            <person name="Pati A."/>
            <person name="Chen A."/>
            <person name="Palaniappan K."/>
            <person name="Hauser L."/>
            <person name="Chang Y.J."/>
            <person name="Jefferies C.C."/>
            <person name="Saunders E."/>
            <person name="Brettin T."/>
            <person name="Detter J.C."/>
            <person name="Han C."/>
            <person name="Chain P."/>
            <person name="Bristow J."/>
            <person name="Eisen J.A."/>
            <person name="Markowitz V."/>
            <person name="Hugenholtz P."/>
            <person name="Kyrpides N.C."/>
            <person name="Klenk H.P."/>
            <person name="Lapidus A."/>
        </authorList>
    </citation>
    <scope>NUCLEOTIDE SEQUENCE [LARGE SCALE GENOMIC DNA]</scope>
    <source>
        <strain evidence="5">ATCC BAA-8 / DSM 12333 / NBRC 16432</strain>
    </source>
</reference>
<evidence type="ECO:0000256" key="3">
    <source>
        <dbReference type="SAM" id="MobiDB-lite"/>
    </source>
</evidence>
<proteinExistence type="predicted"/>
<dbReference type="GO" id="GO:0032993">
    <property type="term" value="C:protein-DNA complex"/>
    <property type="evidence" value="ECO:0007669"/>
    <property type="project" value="TreeGrafter"/>
</dbReference>
<dbReference type="eggNOG" id="COG0122">
    <property type="taxonomic scope" value="Bacteria"/>
</dbReference>
<dbReference type="EMBL" id="CP001618">
    <property type="protein sequence ID" value="ACQ78349.1"/>
    <property type="molecule type" value="Genomic_DNA"/>
</dbReference>
<dbReference type="KEGG" id="bcv:Bcav_0084"/>
<evidence type="ECO:0000256" key="2">
    <source>
        <dbReference type="ARBA" id="ARBA00023204"/>
    </source>
</evidence>
<evidence type="ECO:0000313" key="5">
    <source>
        <dbReference type="Proteomes" id="UP000007962"/>
    </source>
</evidence>
<dbReference type="HOGENOM" id="CLU_052970_0_0_11"/>
<sequence>MATLPIVDDGVPQDLGSPRERGAAPAASTTYDPRGPLDLGATLAPLRHGPYDPTVALGPRGGWVALRTPHGTATLRIEARDAVVHADAWGAGAEWAVASVPELCGAGDDVSDFDAAAHPAVREARRRQPGLRLTRTSRVLDALAPAVLEQLIHSSEAHRAWRTLVRKHGVPAPGSGPDGPAPGGLMVAPDADGWRRVPVWDWRRAGISETRGAMIARAAAVAPALERTLALGRGGPEASRRLRSLPGVGAWTAAETLQRAHGDPDAPSFGDLHVPAAVGWALTGSAVDDAGMAELLVPWAGHRQRVVRLLLRAYGFPPRRAPRAAVPRHRRW</sequence>
<evidence type="ECO:0000256" key="1">
    <source>
        <dbReference type="ARBA" id="ARBA00022763"/>
    </source>
</evidence>
<protein>
    <recommendedName>
        <fullName evidence="6">3-methyladenine DNA glycosylase/8-oxoguanine DNA glycosylase-like protein</fullName>
    </recommendedName>
</protein>
<dbReference type="PANTHER" id="PTHR43003:SF6">
    <property type="entry name" value="DNA GLYCOSYLASE"/>
    <property type="match status" value="1"/>
</dbReference>
<keyword evidence="1" id="KW-0227">DNA damage</keyword>
<dbReference type="GO" id="GO:0032131">
    <property type="term" value="F:alkylated DNA binding"/>
    <property type="evidence" value="ECO:0007669"/>
    <property type="project" value="TreeGrafter"/>
</dbReference>
<evidence type="ECO:0000313" key="4">
    <source>
        <dbReference type="EMBL" id="ACQ78349.1"/>
    </source>
</evidence>
<dbReference type="GO" id="GO:0043916">
    <property type="term" value="F:DNA-7-methylguanine glycosylase activity"/>
    <property type="evidence" value="ECO:0007669"/>
    <property type="project" value="TreeGrafter"/>
</dbReference>
<dbReference type="Proteomes" id="UP000007962">
    <property type="component" value="Chromosome"/>
</dbReference>
<dbReference type="GO" id="GO:0008725">
    <property type="term" value="F:DNA-3-methyladenine glycosylase activity"/>
    <property type="evidence" value="ECO:0007669"/>
    <property type="project" value="TreeGrafter"/>
</dbReference>
<evidence type="ECO:0008006" key="6">
    <source>
        <dbReference type="Google" id="ProtNLM"/>
    </source>
</evidence>
<dbReference type="Gene3D" id="1.10.340.30">
    <property type="entry name" value="Hypothetical protein, domain 2"/>
    <property type="match status" value="1"/>
</dbReference>